<sequence length="75" mass="8724">MERRLADAARAVPGVRRARVQIGRRDDRWQPRIRATGDPAARSEIEFAVRRELHRLTAPRPARIEIRLLPPRRPA</sequence>
<organism evidence="1 2">
    <name type="scientific">Micromonospora tarensis</name>
    <dbReference type="NCBI Taxonomy" id="2806100"/>
    <lineage>
        <taxon>Bacteria</taxon>
        <taxon>Bacillati</taxon>
        <taxon>Actinomycetota</taxon>
        <taxon>Actinomycetes</taxon>
        <taxon>Micromonosporales</taxon>
        <taxon>Micromonosporaceae</taxon>
        <taxon>Micromonospora</taxon>
    </lineage>
</organism>
<dbReference type="EMBL" id="JAEVHL010000334">
    <property type="protein sequence ID" value="MBM0279691.1"/>
    <property type="molecule type" value="Genomic_DNA"/>
</dbReference>
<reference evidence="1 2" key="1">
    <citation type="submission" date="2021-01" db="EMBL/GenBank/DDBJ databases">
        <title>Draft genome sequence of Micromonospora sp. strain STR1s_6.</title>
        <authorList>
            <person name="Karlyshev A."/>
            <person name="Jawad R."/>
        </authorList>
    </citation>
    <scope>NUCLEOTIDE SEQUENCE [LARGE SCALE GENOMIC DNA]</scope>
    <source>
        <strain evidence="1 2">STR1S-6</strain>
    </source>
</reference>
<keyword evidence="2" id="KW-1185">Reference proteome</keyword>
<dbReference type="RefSeq" id="WP_203151983.1">
    <property type="nucleotide sequence ID" value="NZ_JAEVHL010000334.1"/>
</dbReference>
<comment type="caution">
    <text evidence="1">The sequence shown here is derived from an EMBL/GenBank/DDBJ whole genome shotgun (WGS) entry which is preliminary data.</text>
</comment>
<protein>
    <recommendedName>
        <fullName evidence="3">Asp23 family, cell envelope-related function</fullName>
    </recommendedName>
</protein>
<evidence type="ECO:0008006" key="3">
    <source>
        <dbReference type="Google" id="ProtNLM"/>
    </source>
</evidence>
<proteinExistence type="predicted"/>
<gene>
    <name evidence="1" type="ORF">JM949_33065</name>
</gene>
<dbReference type="Proteomes" id="UP000622245">
    <property type="component" value="Unassembled WGS sequence"/>
</dbReference>
<evidence type="ECO:0000313" key="2">
    <source>
        <dbReference type="Proteomes" id="UP000622245"/>
    </source>
</evidence>
<accession>A0ABS1YRI2</accession>
<evidence type="ECO:0000313" key="1">
    <source>
        <dbReference type="EMBL" id="MBM0279691.1"/>
    </source>
</evidence>
<name>A0ABS1YRI2_9ACTN</name>